<evidence type="ECO:0000313" key="4">
    <source>
        <dbReference type="Proteomes" id="UP000059672"/>
    </source>
</evidence>
<keyword evidence="4" id="KW-1185">Reference proteome</keyword>
<dbReference type="AlphaFoldDB" id="A0A0X8G6Q0"/>
<dbReference type="GO" id="GO:0055085">
    <property type="term" value="P:transmembrane transport"/>
    <property type="evidence" value="ECO:0007669"/>
    <property type="project" value="InterPro"/>
</dbReference>
<sequence>MNTKKHPNANLENYSKLFVQLGLVLSLLVVYVLIQNKTFEKEIAILSDTGREDAFNPESNIIYEIEPKIKQPLPKKVILIDIQKKDDDSDFIETTLKDIDTSEPIDDLGFIDVDSGNTDEVLEDVPFAIIEDVPVYPGCKGDKDQLRACLQEKITKHIYRNFNSGLASELGLTPGVKRIFVLFKIDRNGDITNIQARAPHKKLKEEAIRIVKLLPKMEPGMQRKIPVSVKYSLPIAFKVE</sequence>
<evidence type="ECO:0000259" key="2">
    <source>
        <dbReference type="Pfam" id="PF03544"/>
    </source>
</evidence>
<feature type="transmembrane region" description="Helical" evidence="1">
    <location>
        <begin position="17"/>
        <end position="34"/>
    </location>
</feature>
<feature type="domain" description="TonB C-terminal" evidence="2">
    <location>
        <begin position="179"/>
        <end position="238"/>
    </location>
</feature>
<gene>
    <name evidence="3" type="ORF">Lupro_07185</name>
</gene>
<accession>A0A0X8G6Q0</accession>
<dbReference type="OrthoDB" id="1522859at2"/>
<keyword evidence="1" id="KW-0812">Transmembrane</keyword>
<organism evidence="3 4">
    <name type="scientific">Lutibacter profundi</name>
    <dbReference type="NCBI Taxonomy" id="1622118"/>
    <lineage>
        <taxon>Bacteria</taxon>
        <taxon>Pseudomonadati</taxon>
        <taxon>Bacteroidota</taxon>
        <taxon>Flavobacteriia</taxon>
        <taxon>Flavobacteriales</taxon>
        <taxon>Flavobacteriaceae</taxon>
        <taxon>Lutibacter</taxon>
    </lineage>
</organism>
<dbReference type="EMBL" id="CP013355">
    <property type="protein sequence ID" value="AMC11044.1"/>
    <property type="molecule type" value="Genomic_DNA"/>
</dbReference>
<dbReference type="STRING" id="1622118.Lupro_07185"/>
<proteinExistence type="predicted"/>
<keyword evidence="1" id="KW-0472">Membrane</keyword>
<evidence type="ECO:0000256" key="1">
    <source>
        <dbReference type="SAM" id="Phobius"/>
    </source>
</evidence>
<dbReference type="Gene3D" id="3.30.1150.10">
    <property type="match status" value="1"/>
</dbReference>
<dbReference type="Proteomes" id="UP000059672">
    <property type="component" value="Chromosome"/>
</dbReference>
<dbReference type="KEGG" id="lut:Lupro_07185"/>
<dbReference type="SUPFAM" id="SSF74653">
    <property type="entry name" value="TolA/TonB C-terminal domain"/>
    <property type="match status" value="1"/>
</dbReference>
<dbReference type="InterPro" id="IPR037682">
    <property type="entry name" value="TonB_C"/>
</dbReference>
<reference evidence="4" key="1">
    <citation type="submission" date="2015-12" db="EMBL/GenBank/DDBJ databases">
        <title>Complete genome sequence of Lutibacter profundus strain LP1.</title>
        <authorList>
            <person name="Wissuwa J."/>
            <person name="Le Moine Bauer S."/>
            <person name="Stokke R."/>
            <person name="Dahle H."/>
            <person name="Steen I.H."/>
        </authorList>
    </citation>
    <scope>NUCLEOTIDE SEQUENCE [LARGE SCALE GENOMIC DNA]</scope>
    <source>
        <strain evidence="4">LP1</strain>
    </source>
</reference>
<dbReference type="Pfam" id="PF03544">
    <property type="entry name" value="TonB_C"/>
    <property type="match status" value="1"/>
</dbReference>
<reference evidence="3 4" key="2">
    <citation type="journal article" date="2016" name="Int. J. Syst. Evol. Microbiol.">
        <title>Lutibacter profundi sp. nov., isolated from a deep-sea hydrothermal system on the Arctic Mid-Ocean Ridge and emended description of the genus Lutibacter.</title>
        <authorList>
            <person name="Le Moine Bauer S."/>
            <person name="Roalkvam I."/>
            <person name="Steen I.H."/>
            <person name="Dahle H."/>
        </authorList>
    </citation>
    <scope>NUCLEOTIDE SEQUENCE [LARGE SCALE GENOMIC DNA]</scope>
    <source>
        <strain evidence="3 4">LP1</strain>
    </source>
</reference>
<evidence type="ECO:0000313" key="3">
    <source>
        <dbReference type="EMBL" id="AMC11044.1"/>
    </source>
</evidence>
<protein>
    <recommendedName>
        <fullName evidence="2">TonB C-terminal domain-containing protein</fullName>
    </recommendedName>
</protein>
<name>A0A0X8G6Q0_9FLAO</name>
<keyword evidence="1" id="KW-1133">Transmembrane helix</keyword>
<dbReference type="RefSeq" id="WP_068207985.1">
    <property type="nucleotide sequence ID" value="NZ_CP013355.1"/>
</dbReference>